<comment type="caution">
    <text evidence="1">The sequence shown here is derived from an EMBL/GenBank/DDBJ whole genome shotgun (WGS) entry which is preliminary data.</text>
</comment>
<evidence type="ECO:0000313" key="2">
    <source>
        <dbReference type="Proteomes" id="UP001164250"/>
    </source>
</evidence>
<keyword evidence="2" id="KW-1185">Reference proteome</keyword>
<reference evidence="2" key="1">
    <citation type="journal article" date="2023" name="G3 (Bethesda)">
        <title>Genome assembly and association tests identify interacting loci associated with vigor, precocity, and sex in interspecific pistachio rootstocks.</title>
        <authorList>
            <person name="Palmer W."/>
            <person name="Jacygrad E."/>
            <person name="Sagayaradj S."/>
            <person name="Cavanaugh K."/>
            <person name="Han R."/>
            <person name="Bertier L."/>
            <person name="Beede B."/>
            <person name="Kafkas S."/>
            <person name="Golino D."/>
            <person name="Preece J."/>
            <person name="Michelmore R."/>
        </authorList>
    </citation>
    <scope>NUCLEOTIDE SEQUENCE [LARGE SCALE GENOMIC DNA]</scope>
</reference>
<sequence>MASHAGILLVIEKLKKNIKEDFGWANPSDAASRTVTVVSTLVEGRGICVGKTVVDELAYSKRLEYLHEKAEPRTIHRNIKSNNVLLFDDDVAKISNFDLSNQAPKWQHICIPHVFLGTLVTMLQSFWAGIITSLLSKIVWLLLFGIVLGLVIGYFLFNLAIMSSDSIAVKFTMTYVAQGKGKGRDMQKVQCFSCKEYRHISTNYTHKFCTTANAYQAIVDSASSATTSDFSALTTEKVRQMIISAFSTLGLQGNGLLSPSWIIDSGASNHMTSSSDTLNNVQTYTGSTHIQIANGCQLPIHAIGDIDSTIRDVFVSPQLFTSLISVGQLVDNNYDVRFSRDGCLVQDQASGKILAKGSKVGRLFLMHFSIPDVISFACNDVNNKCEGWHKRLGHPNSAILSHIIISGLLGNKDQFSFPLF</sequence>
<organism evidence="1 2">
    <name type="scientific">Pistacia atlantica</name>
    <dbReference type="NCBI Taxonomy" id="434234"/>
    <lineage>
        <taxon>Eukaryota</taxon>
        <taxon>Viridiplantae</taxon>
        <taxon>Streptophyta</taxon>
        <taxon>Embryophyta</taxon>
        <taxon>Tracheophyta</taxon>
        <taxon>Spermatophyta</taxon>
        <taxon>Magnoliopsida</taxon>
        <taxon>eudicotyledons</taxon>
        <taxon>Gunneridae</taxon>
        <taxon>Pentapetalae</taxon>
        <taxon>rosids</taxon>
        <taxon>malvids</taxon>
        <taxon>Sapindales</taxon>
        <taxon>Anacardiaceae</taxon>
        <taxon>Pistacia</taxon>
    </lineage>
</organism>
<evidence type="ECO:0000313" key="1">
    <source>
        <dbReference type="EMBL" id="KAJ0075075.1"/>
    </source>
</evidence>
<name>A0ACC0ZTC5_9ROSI</name>
<dbReference type="Proteomes" id="UP001164250">
    <property type="component" value="Chromosome 15"/>
</dbReference>
<dbReference type="EMBL" id="CM047910">
    <property type="protein sequence ID" value="KAJ0075075.1"/>
    <property type="molecule type" value="Genomic_DNA"/>
</dbReference>
<protein>
    <submittedName>
        <fullName evidence="1">Uncharacterized protein</fullName>
    </submittedName>
</protein>
<accession>A0ACC0ZTC5</accession>
<proteinExistence type="predicted"/>
<gene>
    <name evidence="1" type="ORF">Patl1_34923</name>
</gene>